<keyword evidence="4" id="KW-1185">Reference proteome</keyword>
<dbReference type="EMBL" id="AOHV01000001">
    <property type="protein sequence ID" value="ELY41949.1"/>
    <property type="molecule type" value="Genomic_DNA"/>
</dbReference>
<proteinExistence type="predicted"/>
<reference evidence="1 3" key="1">
    <citation type="journal article" date="2010" name="J. Bacteriol.">
        <title>Complete genome sequence of Halalkalicoccus jeotgali B3(T), an extremely halophilic archaeon.</title>
        <authorList>
            <person name="Roh S.W."/>
            <person name="Nam Y.D."/>
            <person name="Nam S.H."/>
            <person name="Choi S.H."/>
            <person name="Park H.S."/>
            <person name="Bae J.W."/>
        </authorList>
    </citation>
    <scope>NUCLEOTIDE SEQUENCE [LARGE SCALE GENOMIC DNA]</scope>
    <source>
        <strain evidence="1">B3</strain>
        <strain evidence="3">DSM 18796 / CECT 7217 / JCM 14584 / KCTC 4019 / B3</strain>
        <plasmid evidence="3">5</plasmid>
    </source>
</reference>
<reference evidence="2 4" key="2">
    <citation type="journal article" date="2014" name="PLoS Genet.">
        <title>Phylogenetically driven sequencing of extremely halophilic archaea reveals strategies for static and dynamic osmo-response.</title>
        <authorList>
            <person name="Becker E.A."/>
            <person name="Seitzer P.M."/>
            <person name="Tritt A."/>
            <person name="Larsen D."/>
            <person name="Krusor M."/>
            <person name="Yao A.I."/>
            <person name="Wu D."/>
            <person name="Madern D."/>
            <person name="Eisen J.A."/>
            <person name="Darling A.E."/>
            <person name="Facciotti M.T."/>
        </authorList>
    </citation>
    <scope>NUCLEOTIDE SEQUENCE [LARGE SCALE GENOMIC DNA]</scope>
    <source>
        <strain evidence="2">B3</strain>
        <strain evidence="4">DSM 18796 / CECT 7217 / JCM 14584 / KCTC 4019 / B3</strain>
    </source>
</reference>
<organism evidence="1 3">
    <name type="scientific">Halalkalicoccus jeotgali (strain DSM 18796 / CECT 7217 / JCM 14584 / KCTC 4019 / B3)</name>
    <dbReference type="NCBI Taxonomy" id="795797"/>
    <lineage>
        <taxon>Archaea</taxon>
        <taxon>Methanobacteriati</taxon>
        <taxon>Methanobacteriota</taxon>
        <taxon>Stenosarchaea group</taxon>
        <taxon>Halobacteria</taxon>
        <taxon>Halobacteriales</taxon>
        <taxon>Halococcaceae</taxon>
        <taxon>Halalkalicoccus</taxon>
    </lineage>
</organism>
<name>D8JD85_HALJB</name>
<evidence type="ECO:0000313" key="2">
    <source>
        <dbReference type="EMBL" id="ELY41949.1"/>
    </source>
</evidence>
<protein>
    <submittedName>
        <fullName evidence="1">Uncharacterized protein</fullName>
    </submittedName>
</protein>
<dbReference type="HOGENOM" id="CLU_2820679_0_0_2"/>
<accession>D8JD85</accession>
<evidence type="ECO:0000313" key="4">
    <source>
        <dbReference type="Proteomes" id="UP000011645"/>
    </source>
</evidence>
<dbReference type="Proteomes" id="UP000011645">
    <property type="component" value="Unassembled WGS sequence"/>
</dbReference>
<geneLocation type="plasmid" evidence="1 3">
    <name>5</name>
</geneLocation>
<dbReference type="Proteomes" id="UP000000390">
    <property type="component" value="Plasmid 5"/>
</dbReference>
<dbReference type="AlphaFoldDB" id="D8JD85"/>
<sequence>MQKKKQKITYFSTQLLDTQTSTSPENLDIFCHLPEKSNLTLLRTTFLLIKQLQCWHTKLDTHSTLE</sequence>
<keyword evidence="1" id="KW-0614">Plasmid</keyword>
<evidence type="ECO:0000313" key="3">
    <source>
        <dbReference type="Proteomes" id="UP000000390"/>
    </source>
</evidence>
<dbReference type="KEGG" id="hje:HacjB3_19513"/>
<dbReference type="EMBL" id="CP002067">
    <property type="protein sequence ID" value="ADJ17238.1"/>
    <property type="molecule type" value="Genomic_DNA"/>
</dbReference>
<evidence type="ECO:0000313" key="1">
    <source>
        <dbReference type="EMBL" id="ADJ17238.1"/>
    </source>
</evidence>
<gene>
    <name evidence="1" type="ordered locus">HacjB3_19513</name>
    <name evidence="2" type="ORF">C497_00065</name>
</gene>